<protein>
    <submittedName>
        <fullName evidence="2">Uncharacterized protein</fullName>
    </submittedName>
</protein>
<feature type="compositionally biased region" description="Low complexity" evidence="1">
    <location>
        <begin position="86"/>
        <end position="98"/>
    </location>
</feature>
<gene>
    <name evidence="2" type="ORF">PHAVU_006G0118001g</name>
</gene>
<dbReference type="AlphaFoldDB" id="V7BM21"/>
<keyword evidence="3" id="KW-1185">Reference proteome</keyword>
<organism evidence="2 3">
    <name type="scientific">Phaseolus vulgaris</name>
    <name type="common">Kidney bean</name>
    <name type="synonym">French bean</name>
    <dbReference type="NCBI Taxonomy" id="3885"/>
    <lineage>
        <taxon>Eukaryota</taxon>
        <taxon>Viridiplantae</taxon>
        <taxon>Streptophyta</taxon>
        <taxon>Embryophyta</taxon>
        <taxon>Tracheophyta</taxon>
        <taxon>Spermatophyta</taxon>
        <taxon>Magnoliopsida</taxon>
        <taxon>eudicotyledons</taxon>
        <taxon>Gunneridae</taxon>
        <taxon>Pentapetalae</taxon>
        <taxon>rosids</taxon>
        <taxon>fabids</taxon>
        <taxon>Fabales</taxon>
        <taxon>Fabaceae</taxon>
        <taxon>Papilionoideae</taxon>
        <taxon>50 kb inversion clade</taxon>
        <taxon>NPAAA clade</taxon>
        <taxon>indigoferoid/millettioid clade</taxon>
        <taxon>Phaseoleae</taxon>
        <taxon>Phaseolus</taxon>
    </lineage>
</organism>
<dbReference type="Gramene" id="ESW18085">
    <property type="protein sequence ID" value="ESW18085"/>
    <property type="gene ID" value="PHAVU_006G0118001g"/>
</dbReference>
<evidence type="ECO:0000313" key="3">
    <source>
        <dbReference type="Proteomes" id="UP000000226"/>
    </source>
</evidence>
<reference evidence="3" key="1">
    <citation type="journal article" date="2014" name="Nat. Genet.">
        <title>A reference genome for common bean and genome-wide analysis of dual domestications.</title>
        <authorList>
            <person name="Schmutz J."/>
            <person name="McClean P.E."/>
            <person name="Mamidi S."/>
            <person name="Wu G.A."/>
            <person name="Cannon S.B."/>
            <person name="Grimwood J."/>
            <person name="Jenkins J."/>
            <person name="Shu S."/>
            <person name="Song Q."/>
            <person name="Chavarro C."/>
            <person name="Torres-Torres M."/>
            <person name="Geffroy V."/>
            <person name="Moghaddam S.M."/>
            <person name="Gao D."/>
            <person name="Abernathy B."/>
            <person name="Barry K."/>
            <person name="Blair M."/>
            <person name="Brick M.A."/>
            <person name="Chovatia M."/>
            <person name="Gepts P."/>
            <person name="Goodstein D.M."/>
            <person name="Gonzales M."/>
            <person name="Hellsten U."/>
            <person name="Hyten D.L."/>
            <person name="Jia G."/>
            <person name="Kelly J.D."/>
            <person name="Kudrna D."/>
            <person name="Lee R."/>
            <person name="Richard M.M."/>
            <person name="Miklas P.N."/>
            <person name="Osorno J.M."/>
            <person name="Rodrigues J."/>
            <person name="Thareau V."/>
            <person name="Urrea C.A."/>
            <person name="Wang M."/>
            <person name="Yu Y."/>
            <person name="Zhang M."/>
            <person name="Wing R.A."/>
            <person name="Cregan P.B."/>
            <person name="Rokhsar D.S."/>
            <person name="Jackson S.A."/>
        </authorList>
    </citation>
    <scope>NUCLEOTIDE SEQUENCE [LARGE SCALE GENOMIC DNA]</scope>
    <source>
        <strain evidence="3">cv. G19833</strain>
    </source>
</reference>
<feature type="non-terminal residue" evidence="2">
    <location>
        <position position="1"/>
    </location>
</feature>
<dbReference type="EMBL" id="CM002293">
    <property type="protein sequence ID" value="ESW18085.1"/>
    <property type="molecule type" value="Genomic_DNA"/>
</dbReference>
<feature type="region of interest" description="Disordered" evidence="1">
    <location>
        <begin position="55"/>
        <end position="118"/>
    </location>
</feature>
<dbReference type="Proteomes" id="UP000000226">
    <property type="component" value="Chromosome 6"/>
</dbReference>
<name>V7BM21_PHAVU</name>
<feature type="compositionally biased region" description="Basic and acidic residues" evidence="1">
    <location>
        <begin position="59"/>
        <end position="85"/>
    </location>
</feature>
<evidence type="ECO:0000256" key="1">
    <source>
        <dbReference type="SAM" id="MobiDB-lite"/>
    </source>
</evidence>
<sequence>IMRINNQSFSIALVEEEPAAQAGLCKGYHRLYTDSDSISSVETYVEESAFSVKSDEEEQSVKVGEDSRAKGKEVGEGREEGEAVQKSKVSLVENSSSSRACQGKKRKNFHKGGNPDSNGFYRTNFCC</sequence>
<evidence type="ECO:0000313" key="2">
    <source>
        <dbReference type="EMBL" id="ESW18085.1"/>
    </source>
</evidence>
<accession>V7BM21</accession>
<proteinExistence type="predicted"/>